<dbReference type="SUPFAM" id="SSF53182">
    <property type="entry name" value="Pyrrolidone carboxyl peptidase (pyroglutamate aminopeptidase)"/>
    <property type="match status" value="1"/>
</dbReference>
<evidence type="ECO:0000256" key="5">
    <source>
        <dbReference type="ARBA" id="ARBA00022490"/>
    </source>
</evidence>
<protein>
    <recommendedName>
        <fullName evidence="9">Pyrrolidone-carboxylate peptidase</fullName>
        <ecNumber evidence="9">3.4.19.3</ecNumber>
    </recommendedName>
    <alternativeName>
        <fullName evidence="9">5-oxoprolyl-peptidase</fullName>
    </alternativeName>
    <alternativeName>
        <fullName evidence="9">Pyroglutamyl-peptidase I</fullName>
        <shortName evidence="9">PGP-I</shortName>
        <shortName evidence="9">Pyrase</shortName>
    </alternativeName>
</protein>
<dbReference type="HAMAP" id="MF_00417">
    <property type="entry name" value="Pyrrolid_peptidase"/>
    <property type="match status" value="1"/>
</dbReference>
<organism evidence="12 13">
    <name type="scientific">Secundilactobacillus oryzae JCM 18671</name>
    <dbReference type="NCBI Taxonomy" id="1291743"/>
    <lineage>
        <taxon>Bacteria</taxon>
        <taxon>Bacillati</taxon>
        <taxon>Bacillota</taxon>
        <taxon>Bacilli</taxon>
        <taxon>Lactobacillales</taxon>
        <taxon>Lactobacillaceae</taxon>
        <taxon>Secundilactobacillus</taxon>
    </lineage>
</organism>
<evidence type="ECO:0000313" key="13">
    <source>
        <dbReference type="Proteomes" id="UP000028700"/>
    </source>
</evidence>
<evidence type="ECO:0000256" key="2">
    <source>
        <dbReference type="ARBA" id="ARBA00002280"/>
    </source>
</evidence>
<dbReference type="InterPro" id="IPR033694">
    <property type="entry name" value="PGPEP1_Cys_AS"/>
</dbReference>
<dbReference type="InterPro" id="IPR029762">
    <property type="entry name" value="PGP-I_bact-type"/>
</dbReference>
<keyword evidence="6 9" id="KW-0645">Protease</keyword>
<proteinExistence type="inferred from homology"/>
<dbReference type="STRING" id="1291743.LOSG293_080240"/>
<dbReference type="GO" id="GO:0005829">
    <property type="term" value="C:cytosol"/>
    <property type="evidence" value="ECO:0007669"/>
    <property type="project" value="InterPro"/>
</dbReference>
<evidence type="ECO:0000256" key="4">
    <source>
        <dbReference type="ARBA" id="ARBA00006641"/>
    </source>
</evidence>
<gene>
    <name evidence="9 12" type="primary">pcp</name>
    <name evidence="12" type="ORF">LOSG293_080240</name>
</gene>
<dbReference type="PROSITE" id="PS01333">
    <property type="entry name" value="PYRASE_GLU"/>
    <property type="match status" value="1"/>
</dbReference>
<dbReference type="PANTHER" id="PTHR23402:SF1">
    <property type="entry name" value="PYROGLUTAMYL-PEPTIDASE I"/>
    <property type="match status" value="1"/>
</dbReference>
<dbReference type="eggNOG" id="COG2039">
    <property type="taxonomic scope" value="Bacteria"/>
</dbReference>
<dbReference type="NCBIfam" id="NF009676">
    <property type="entry name" value="PRK13197.1"/>
    <property type="match status" value="1"/>
</dbReference>
<keyword evidence="5 9" id="KW-0963">Cytoplasm</keyword>
<comment type="caution">
    <text evidence="12">The sequence shown here is derived from an EMBL/GenBank/DDBJ whole genome shotgun (WGS) entry which is preliminary data.</text>
</comment>
<reference evidence="12" key="1">
    <citation type="journal article" date="2014" name="Genome Announc.">
        <title>Draft Genome Sequence of Lactobacillus oryzae Strain SG293T.</title>
        <authorList>
            <person name="Tanizawa Y."/>
            <person name="Fujisawa T."/>
            <person name="Mochizuki T."/>
            <person name="Kaminuma E."/>
            <person name="Nakamura Y."/>
            <person name="Tohno M."/>
        </authorList>
    </citation>
    <scope>NUCLEOTIDE SEQUENCE [LARGE SCALE GENOMIC DNA]</scope>
    <source>
        <strain evidence="12">SG293</strain>
    </source>
</reference>
<dbReference type="AlphaFoldDB" id="A0A081BHM0"/>
<dbReference type="Gene3D" id="3.40.630.20">
    <property type="entry name" value="Peptidase C15, pyroglutamyl peptidase I-like"/>
    <property type="match status" value="1"/>
</dbReference>
<dbReference type="CDD" id="cd00501">
    <property type="entry name" value="Peptidase_C15"/>
    <property type="match status" value="1"/>
</dbReference>
<dbReference type="NCBIfam" id="TIGR00504">
    <property type="entry name" value="pyro_pdase"/>
    <property type="match status" value="1"/>
</dbReference>
<evidence type="ECO:0000256" key="9">
    <source>
        <dbReference type="HAMAP-Rule" id="MF_00417"/>
    </source>
</evidence>
<evidence type="ECO:0000256" key="1">
    <source>
        <dbReference type="ARBA" id="ARBA00001770"/>
    </source>
</evidence>
<dbReference type="InterPro" id="IPR000816">
    <property type="entry name" value="Peptidase_C15"/>
</dbReference>
<dbReference type="PRINTS" id="PR00706">
    <property type="entry name" value="PYROGLUPTASE"/>
</dbReference>
<dbReference type="GO" id="GO:0016920">
    <property type="term" value="F:pyroglutamyl-peptidase activity"/>
    <property type="evidence" value="ECO:0007669"/>
    <property type="project" value="UniProtKB-UniRule"/>
</dbReference>
<comment type="catalytic activity">
    <reaction evidence="1 9 10">
        <text>Release of an N-terminal pyroglutamyl group from a polypeptide, the second amino acid generally not being Pro.</text>
        <dbReference type="EC" id="3.4.19.3"/>
    </reaction>
</comment>
<dbReference type="InterPro" id="IPR016125">
    <property type="entry name" value="Peptidase_C15-like"/>
</dbReference>
<evidence type="ECO:0000256" key="11">
    <source>
        <dbReference type="PROSITE-ProRule" id="PRU10077"/>
    </source>
</evidence>
<feature type="active site" evidence="9">
    <location>
        <position position="165"/>
    </location>
</feature>
<keyword evidence="13" id="KW-1185">Reference proteome</keyword>
<accession>A0A081BHM0</accession>
<dbReference type="Pfam" id="PF01470">
    <property type="entry name" value="Peptidase_C15"/>
    <property type="match status" value="1"/>
</dbReference>
<comment type="function">
    <text evidence="2 9">Removes 5-oxoproline from various penultimate amino acid residues except L-proline.</text>
</comment>
<evidence type="ECO:0000256" key="3">
    <source>
        <dbReference type="ARBA" id="ARBA00004496"/>
    </source>
</evidence>
<dbReference type="GO" id="GO:0006508">
    <property type="term" value="P:proteolysis"/>
    <property type="evidence" value="ECO:0007669"/>
    <property type="project" value="UniProtKB-KW"/>
</dbReference>
<feature type="active site" evidence="9 11">
    <location>
        <position position="141"/>
    </location>
</feature>
<dbReference type="FunFam" id="3.40.630.20:FF:000001">
    <property type="entry name" value="Pyrrolidone-carboxylate peptidase"/>
    <property type="match status" value="1"/>
</dbReference>
<comment type="similarity">
    <text evidence="4 9">Belongs to the peptidase C15 family.</text>
</comment>
<name>A0A081BHM0_9LACO</name>
<dbReference type="PIRSF" id="PIRSF015592">
    <property type="entry name" value="Prld-crbxl_pptds"/>
    <property type="match status" value="1"/>
</dbReference>
<evidence type="ECO:0000256" key="8">
    <source>
        <dbReference type="ARBA" id="ARBA00022807"/>
    </source>
</evidence>
<feature type="active site" evidence="9 10">
    <location>
        <position position="78"/>
    </location>
</feature>
<evidence type="ECO:0000256" key="6">
    <source>
        <dbReference type="ARBA" id="ARBA00022670"/>
    </source>
</evidence>
<dbReference type="InterPro" id="IPR033693">
    <property type="entry name" value="PGPEP1_Glu_AS"/>
</dbReference>
<dbReference type="OrthoDB" id="9779738at2"/>
<dbReference type="PANTHER" id="PTHR23402">
    <property type="entry name" value="PROTEASE FAMILY C15 PYROGLUTAMYL-PEPTIDASE I-RELATED"/>
    <property type="match status" value="1"/>
</dbReference>
<dbReference type="PROSITE" id="PS01334">
    <property type="entry name" value="PYRASE_CYS"/>
    <property type="match status" value="1"/>
</dbReference>
<dbReference type="EMBL" id="BBJM01000008">
    <property type="protein sequence ID" value="GAK47538.1"/>
    <property type="molecule type" value="Genomic_DNA"/>
</dbReference>
<evidence type="ECO:0000313" key="12">
    <source>
        <dbReference type="EMBL" id="GAK47538.1"/>
    </source>
</evidence>
<dbReference type="Proteomes" id="UP000028700">
    <property type="component" value="Unassembled WGS sequence"/>
</dbReference>
<evidence type="ECO:0000256" key="7">
    <source>
        <dbReference type="ARBA" id="ARBA00022801"/>
    </source>
</evidence>
<dbReference type="RefSeq" id="WP_034526952.1">
    <property type="nucleotide sequence ID" value="NZ_BBJM01000008.1"/>
</dbReference>
<dbReference type="EC" id="3.4.19.3" evidence="9"/>
<keyword evidence="8 9" id="KW-0788">Thiol protease</keyword>
<comment type="subunit">
    <text evidence="9">Homotetramer.</text>
</comment>
<keyword evidence="7 9" id="KW-0378">Hydrolase</keyword>
<comment type="subcellular location">
    <subcellularLocation>
        <location evidence="3 9">Cytoplasm</location>
    </subcellularLocation>
</comment>
<evidence type="ECO:0000256" key="10">
    <source>
        <dbReference type="PROSITE-ProRule" id="PRU10076"/>
    </source>
</evidence>
<sequence length="215" mass="23220">MKILVTGFDPFGTDIINPSIEAVKLLPDMIAGAEIVKLEIPTVFGKCAEVVHAAILKEHHDYVLNIGQAGGRFGLTPERVAINFDDGRIADNAGYQPINATIHEDGQNAYFTQLPVKAMVQAIRGVGLTSSVSTTAGTYVCNHIMYQVQYMIDKEFPTLKAGFMHIPFLPTQVLTRPNTPSLSLIDDVKGIQAAIEAIVGRDGLEDVESVEGIIA</sequence>
<dbReference type="InterPro" id="IPR036440">
    <property type="entry name" value="Peptidase_C15-like_sf"/>
</dbReference>